<dbReference type="InParanoid" id="A0A7I4BAZ2"/>
<organism evidence="3 4">
    <name type="scientific">Physcomitrium patens</name>
    <name type="common">Spreading-leaved earth moss</name>
    <name type="synonym">Physcomitrella patens</name>
    <dbReference type="NCBI Taxonomy" id="3218"/>
    <lineage>
        <taxon>Eukaryota</taxon>
        <taxon>Viridiplantae</taxon>
        <taxon>Streptophyta</taxon>
        <taxon>Embryophyta</taxon>
        <taxon>Bryophyta</taxon>
        <taxon>Bryophytina</taxon>
        <taxon>Bryopsida</taxon>
        <taxon>Funariidae</taxon>
        <taxon>Funariales</taxon>
        <taxon>Funariaceae</taxon>
        <taxon>Physcomitrium</taxon>
    </lineage>
</organism>
<evidence type="ECO:0000313" key="4">
    <source>
        <dbReference type="Proteomes" id="UP000006727"/>
    </source>
</evidence>
<keyword evidence="2" id="KW-0802">TPR repeat</keyword>
<proteinExistence type="predicted"/>
<reference evidence="3 4" key="2">
    <citation type="journal article" date="2018" name="Plant J.">
        <title>The Physcomitrella patens chromosome-scale assembly reveals moss genome structure and evolution.</title>
        <authorList>
            <person name="Lang D."/>
            <person name="Ullrich K.K."/>
            <person name="Murat F."/>
            <person name="Fuchs J."/>
            <person name="Jenkins J."/>
            <person name="Haas F.B."/>
            <person name="Piednoel M."/>
            <person name="Gundlach H."/>
            <person name="Van Bel M."/>
            <person name="Meyberg R."/>
            <person name="Vives C."/>
            <person name="Morata J."/>
            <person name="Symeonidi A."/>
            <person name="Hiss M."/>
            <person name="Muchero W."/>
            <person name="Kamisugi Y."/>
            <person name="Saleh O."/>
            <person name="Blanc G."/>
            <person name="Decker E.L."/>
            <person name="van Gessel N."/>
            <person name="Grimwood J."/>
            <person name="Hayes R.D."/>
            <person name="Graham S.W."/>
            <person name="Gunter L.E."/>
            <person name="McDaniel S.F."/>
            <person name="Hoernstein S.N.W."/>
            <person name="Larsson A."/>
            <person name="Li F.W."/>
            <person name="Perroud P.F."/>
            <person name="Phillips J."/>
            <person name="Ranjan P."/>
            <person name="Rokshar D.S."/>
            <person name="Rothfels C.J."/>
            <person name="Schneider L."/>
            <person name="Shu S."/>
            <person name="Stevenson D.W."/>
            <person name="Thummler F."/>
            <person name="Tillich M."/>
            <person name="Villarreal Aguilar J.C."/>
            <person name="Widiez T."/>
            <person name="Wong G.K."/>
            <person name="Wymore A."/>
            <person name="Zhang Y."/>
            <person name="Zimmer A.D."/>
            <person name="Quatrano R.S."/>
            <person name="Mayer K.F.X."/>
            <person name="Goodstein D."/>
            <person name="Casacuberta J.M."/>
            <person name="Vandepoele K."/>
            <person name="Reski R."/>
            <person name="Cuming A.C."/>
            <person name="Tuskan G.A."/>
            <person name="Maumus F."/>
            <person name="Salse J."/>
            <person name="Schmutz J."/>
            <person name="Rensing S.A."/>
        </authorList>
    </citation>
    <scope>NUCLEOTIDE SEQUENCE [LARGE SCALE GENOMIC DNA]</scope>
    <source>
        <strain evidence="3 4">cv. Gransden 2004</strain>
    </source>
</reference>
<protein>
    <recommendedName>
        <fullName evidence="5">MalT-like TPR region domain-containing protein</fullName>
    </recommendedName>
</protein>
<keyword evidence="4" id="KW-1185">Reference proteome</keyword>
<dbReference type="Proteomes" id="UP000006727">
    <property type="component" value="Chromosome 16"/>
</dbReference>
<dbReference type="PANTHER" id="PTHR45641">
    <property type="entry name" value="TETRATRICOPEPTIDE REPEAT PROTEIN (AFU_ORTHOLOGUE AFUA_6G03870)"/>
    <property type="match status" value="1"/>
</dbReference>
<dbReference type="InterPro" id="IPR011990">
    <property type="entry name" value="TPR-like_helical_dom_sf"/>
</dbReference>
<dbReference type="EnsemblPlants" id="Pp3c16_9300V3.2">
    <property type="protein sequence ID" value="Pp3c16_9300V3.2"/>
    <property type="gene ID" value="Pp3c16_9300"/>
</dbReference>
<sequence>MTSLSFQVVGSRKVNIQRNQVMAESGRAIQIPSFCGHQGCSSSGFPSSSLQFSNHCYEKRSSTSKWSFVKRSSEPRQPPSCVITVLLEGFSCKRNSPWLPSVVIGAVGKSSSVGYTKVDVDDDEDETGDRVLQEQFNRFAIAMALQDTKMTQKIIQKMGDPKSIGDIPGPANEVTELQEQLQELYGQALKLIDEGDEETARELIEANYEVVVDQLESGYKNMEQVAMLDISAQLRLSLGEFEETKHLLYQIKDLMEVVGINSKQSFVDKILKHVRSMYTAIGQPADGLPFYLKRVEIQEYLLGEESPLIVRTLLGLASTLTKMDNTIRAVEVYERVLMVIEKNRGSTDNSLALPLSHLGHSLLEEGRVDELVEQTYGAHNGRVGIAKCALARAKAARSAIVESISICREGLHVMEECSKFMDDDPSLETVRTDLAEHDEADELWEINLHAKEQDSSPNDPTLVVHLQNLATFYAVSGKYEKYSILFSIKRFEEALMLMKRVLSIQETQVGPDMLLHKLGIIDEIESLYWS</sequence>
<dbReference type="FunCoup" id="A0A7I4BAZ2">
    <property type="interactions" value="607"/>
</dbReference>
<evidence type="ECO:0000313" key="3">
    <source>
        <dbReference type="EnsemblPlants" id="Pp3c16_9300V3.2"/>
    </source>
</evidence>
<dbReference type="PANTHER" id="PTHR45641:SF19">
    <property type="entry name" value="NEPHROCYSTIN-3"/>
    <property type="match status" value="1"/>
</dbReference>
<evidence type="ECO:0000256" key="1">
    <source>
        <dbReference type="ARBA" id="ARBA00022737"/>
    </source>
</evidence>
<dbReference type="AlphaFoldDB" id="A0A7I4BAZ2"/>
<accession>A0A7I4BAZ2</accession>
<evidence type="ECO:0008006" key="5">
    <source>
        <dbReference type="Google" id="ProtNLM"/>
    </source>
</evidence>
<keyword evidence="1" id="KW-0677">Repeat</keyword>
<name>A0A7I4BAZ2_PHYPA</name>
<dbReference type="Gene3D" id="1.25.40.10">
    <property type="entry name" value="Tetratricopeptide repeat domain"/>
    <property type="match status" value="1"/>
</dbReference>
<dbReference type="SUPFAM" id="SSF48452">
    <property type="entry name" value="TPR-like"/>
    <property type="match status" value="1"/>
</dbReference>
<dbReference type="Gramene" id="Pp3c16_9300V3.2">
    <property type="protein sequence ID" value="Pp3c16_9300V3.2"/>
    <property type="gene ID" value="Pp3c16_9300"/>
</dbReference>
<reference evidence="3" key="3">
    <citation type="submission" date="2020-12" db="UniProtKB">
        <authorList>
            <consortium name="EnsemblPlants"/>
        </authorList>
    </citation>
    <scope>IDENTIFICATION</scope>
</reference>
<reference evidence="3 4" key="1">
    <citation type="journal article" date="2008" name="Science">
        <title>The Physcomitrella genome reveals evolutionary insights into the conquest of land by plants.</title>
        <authorList>
            <person name="Rensing S."/>
            <person name="Lang D."/>
            <person name="Zimmer A."/>
            <person name="Terry A."/>
            <person name="Salamov A."/>
            <person name="Shapiro H."/>
            <person name="Nishiyama T."/>
            <person name="Perroud P.-F."/>
            <person name="Lindquist E."/>
            <person name="Kamisugi Y."/>
            <person name="Tanahashi T."/>
            <person name="Sakakibara K."/>
            <person name="Fujita T."/>
            <person name="Oishi K."/>
            <person name="Shin-I T."/>
            <person name="Kuroki Y."/>
            <person name="Toyoda A."/>
            <person name="Suzuki Y."/>
            <person name="Hashimoto A."/>
            <person name="Yamaguchi K."/>
            <person name="Sugano A."/>
            <person name="Kohara Y."/>
            <person name="Fujiyama A."/>
            <person name="Anterola A."/>
            <person name="Aoki S."/>
            <person name="Ashton N."/>
            <person name="Barbazuk W.B."/>
            <person name="Barker E."/>
            <person name="Bennetzen J."/>
            <person name="Bezanilla M."/>
            <person name="Blankenship R."/>
            <person name="Cho S.H."/>
            <person name="Dutcher S."/>
            <person name="Estelle M."/>
            <person name="Fawcett J.A."/>
            <person name="Gundlach H."/>
            <person name="Hanada K."/>
            <person name="Heyl A."/>
            <person name="Hicks K.A."/>
            <person name="Hugh J."/>
            <person name="Lohr M."/>
            <person name="Mayer K."/>
            <person name="Melkozernov A."/>
            <person name="Murata T."/>
            <person name="Nelson D."/>
            <person name="Pils B."/>
            <person name="Prigge M."/>
            <person name="Reiss B."/>
            <person name="Renner T."/>
            <person name="Rombauts S."/>
            <person name="Rushton P."/>
            <person name="Sanderfoot A."/>
            <person name="Schween G."/>
            <person name="Shiu S.-H."/>
            <person name="Stueber K."/>
            <person name="Theodoulou F.L."/>
            <person name="Tu H."/>
            <person name="Van de Peer Y."/>
            <person name="Verrier P.J."/>
            <person name="Waters E."/>
            <person name="Wood A."/>
            <person name="Yang L."/>
            <person name="Cove D."/>
            <person name="Cuming A."/>
            <person name="Hasebe M."/>
            <person name="Lucas S."/>
            <person name="Mishler D.B."/>
            <person name="Reski R."/>
            <person name="Grigoriev I."/>
            <person name="Quatrano R.S."/>
            <person name="Boore J.L."/>
        </authorList>
    </citation>
    <scope>NUCLEOTIDE SEQUENCE [LARGE SCALE GENOMIC DNA]</scope>
    <source>
        <strain evidence="3 4">cv. Gransden 2004</strain>
    </source>
</reference>
<dbReference type="EMBL" id="ABEU02000016">
    <property type="status" value="NOT_ANNOTATED_CDS"/>
    <property type="molecule type" value="Genomic_DNA"/>
</dbReference>
<evidence type="ECO:0000256" key="2">
    <source>
        <dbReference type="ARBA" id="ARBA00022803"/>
    </source>
</evidence>